<dbReference type="Proteomes" id="UP000604046">
    <property type="component" value="Unassembled WGS sequence"/>
</dbReference>
<accession>A0A812GAL3</accession>
<sequence length="827" mass="92780">MATLKSFCTRRLGRRDQGGVVGPEDALDERLFQRLKDRPEDILTVAVADGGLSEQQALQTLAATELPKLKFIVRDRAHRMRACQRSTWTSLTEMCGLLDILVTGEHSVARVLEKSRKLGLWFEASQPPESETEFCRTLRSFSFAMQRFESASLPLFKILKALPSLYEFLARCCEEGDPEDVTWAENVLGRMTGDGATKAVVRSAVVCDAMLVCHRFLRLCDVSEDDACLCGTQASEIMHQMRHLFKEGNLLTADKSVTVEAMNTLKKLGAVRVLGRRPRGSRSARPEHVLSVWQTTSEAEIRKDLRRVYKLVDAYFRANFPLWEYVNSLSALDVHADLSMRQRETMIGRVAKQWNLDGKMLWKQFWGQAPEDHGPGHGLFARALWHAKNPSQQPSKQAWVKTLSELRKSQIRNRYEAVKLIKHSLVFMTSTCNVERWLHEISLTEQKSRAHHLNIFRLEDSVKLNVQNMSGRASVFQPESLTTSATESRDRQVRWQASYFGLRAQKAYAEFYGEKQLPARDLLSVQERNDKPRLAPLRASSSKSIAAQMRQRKESLDSAVRTGAKGSQDTMSEMVAEAPEQNQEVVTPESVADKDDTMEDEVINAAVASQIELVKKRKKVDFETKAGCVPAYVHATGSVVGPMAANAPSAARAKAPKLGNTVCVKMAHGAHWPENVSARFRLTMDFASADVLMVANISEGLYLPEALEARLRGVRVCDRDFIQTAMQKGNCYAFQRALDLHFHLYLTEGFANKYPAHSDVLFAHGALNGCKLRVYKGGMPEKPRHPKLTFNLCPSPSLSSDSDSAESGKSWNLDKLLMKLGVLYDQG</sequence>
<reference evidence="2" key="1">
    <citation type="submission" date="2021-02" db="EMBL/GenBank/DDBJ databases">
        <authorList>
            <person name="Dougan E. K."/>
            <person name="Rhodes N."/>
            <person name="Thang M."/>
            <person name="Chan C."/>
        </authorList>
    </citation>
    <scope>NUCLEOTIDE SEQUENCE</scope>
</reference>
<gene>
    <name evidence="2" type="ORF">SNAT2548_LOCUS181</name>
</gene>
<dbReference type="EMBL" id="CAJNDS010000003">
    <property type="protein sequence ID" value="CAE6913210.1"/>
    <property type="molecule type" value="Genomic_DNA"/>
</dbReference>
<dbReference type="AlphaFoldDB" id="A0A812GAL3"/>
<evidence type="ECO:0000313" key="3">
    <source>
        <dbReference type="Proteomes" id="UP000604046"/>
    </source>
</evidence>
<comment type="caution">
    <text evidence="2">The sequence shown here is derived from an EMBL/GenBank/DDBJ whole genome shotgun (WGS) entry which is preliminary data.</text>
</comment>
<protein>
    <submittedName>
        <fullName evidence="2">Uncharacterized protein</fullName>
    </submittedName>
</protein>
<dbReference type="OrthoDB" id="416397at2759"/>
<evidence type="ECO:0000313" key="2">
    <source>
        <dbReference type="EMBL" id="CAE6913210.1"/>
    </source>
</evidence>
<organism evidence="2 3">
    <name type="scientific">Symbiodinium natans</name>
    <dbReference type="NCBI Taxonomy" id="878477"/>
    <lineage>
        <taxon>Eukaryota</taxon>
        <taxon>Sar</taxon>
        <taxon>Alveolata</taxon>
        <taxon>Dinophyceae</taxon>
        <taxon>Suessiales</taxon>
        <taxon>Symbiodiniaceae</taxon>
        <taxon>Symbiodinium</taxon>
    </lineage>
</organism>
<keyword evidence="3" id="KW-1185">Reference proteome</keyword>
<feature type="region of interest" description="Disordered" evidence="1">
    <location>
        <begin position="533"/>
        <end position="567"/>
    </location>
</feature>
<evidence type="ECO:0000256" key="1">
    <source>
        <dbReference type="SAM" id="MobiDB-lite"/>
    </source>
</evidence>
<proteinExistence type="predicted"/>
<name>A0A812GAL3_9DINO</name>